<name>A0AAV2DTH6_9ROSI</name>
<organism evidence="1 2">
    <name type="scientific">Linum trigynum</name>
    <dbReference type="NCBI Taxonomy" id="586398"/>
    <lineage>
        <taxon>Eukaryota</taxon>
        <taxon>Viridiplantae</taxon>
        <taxon>Streptophyta</taxon>
        <taxon>Embryophyta</taxon>
        <taxon>Tracheophyta</taxon>
        <taxon>Spermatophyta</taxon>
        <taxon>Magnoliopsida</taxon>
        <taxon>eudicotyledons</taxon>
        <taxon>Gunneridae</taxon>
        <taxon>Pentapetalae</taxon>
        <taxon>rosids</taxon>
        <taxon>fabids</taxon>
        <taxon>Malpighiales</taxon>
        <taxon>Linaceae</taxon>
        <taxon>Linum</taxon>
    </lineage>
</organism>
<accession>A0AAV2DTH6</accession>
<evidence type="ECO:0000313" key="2">
    <source>
        <dbReference type="Proteomes" id="UP001497516"/>
    </source>
</evidence>
<sequence>MEMDIMSYILIEIKEAGFLNGFCIDEEDRRVEVTHLLYAEDAIVFSEGNADDVTNVLAALVCFQSITGVEINLQKTRVHPVGKGHNLDIIVDNLGCDWEAPSNDLPGFTSWGLERLFDVLEFSH</sequence>
<evidence type="ECO:0000313" key="1">
    <source>
        <dbReference type="EMBL" id="CAL1376854.1"/>
    </source>
</evidence>
<evidence type="ECO:0008006" key="3">
    <source>
        <dbReference type="Google" id="ProtNLM"/>
    </source>
</evidence>
<protein>
    <recommendedName>
        <fullName evidence="3">Reverse transcriptase domain-containing protein</fullName>
    </recommendedName>
</protein>
<dbReference type="EMBL" id="OZ034816">
    <property type="protein sequence ID" value="CAL1376854.1"/>
    <property type="molecule type" value="Genomic_DNA"/>
</dbReference>
<reference evidence="1 2" key="1">
    <citation type="submission" date="2024-04" db="EMBL/GenBank/DDBJ databases">
        <authorList>
            <person name="Fracassetti M."/>
        </authorList>
    </citation>
    <scope>NUCLEOTIDE SEQUENCE [LARGE SCALE GENOMIC DNA]</scope>
</reference>
<dbReference type="AlphaFoldDB" id="A0AAV2DTH6"/>
<proteinExistence type="predicted"/>
<dbReference type="Proteomes" id="UP001497516">
    <property type="component" value="Chromosome 3"/>
</dbReference>
<gene>
    <name evidence="1" type="ORF">LTRI10_LOCUS18556</name>
</gene>
<keyword evidence="2" id="KW-1185">Reference proteome</keyword>